<dbReference type="GO" id="GO:0016907">
    <property type="term" value="F:G protein-coupled acetylcholine receptor activity"/>
    <property type="evidence" value="ECO:0007669"/>
    <property type="project" value="TreeGrafter"/>
</dbReference>
<feature type="transmembrane region" description="Helical" evidence="11">
    <location>
        <begin position="160"/>
        <end position="185"/>
    </location>
</feature>
<evidence type="ECO:0000256" key="11">
    <source>
        <dbReference type="SAM" id="Phobius"/>
    </source>
</evidence>
<dbReference type="Gene3D" id="1.20.1070.10">
    <property type="entry name" value="Rhodopsin 7-helix transmembrane proteins"/>
    <property type="match status" value="1"/>
</dbReference>
<comment type="subcellular location">
    <subcellularLocation>
        <location evidence="1">Cell membrane</location>
        <topology evidence="1">Multi-pass membrane protein</topology>
    </subcellularLocation>
</comment>
<dbReference type="Pfam" id="PF00001">
    <property type="entry name" value="7tm_1"/>
    <property type="match status" value="1"/>
</dbReference>
<protein>
    <submittedName>
        <fullName evidence="14">Histamine H3 receptor-like</fullName>
    </submittedName>
</protein>
<feature type="domain" description="G-protein coupled receptors family 1 profile" evidence="12">
    <location>
        <begin position="58"/>
        <end position="260"/>
    </location>
</feature>
<name>A0A6P7X2F8_9AMPH</name>
<evidence type="ECO:0000259" key="12">
    <source>
        <dbReference type="PROSITE" id="PS50262"/>
    </source>
</evidence>
<evidence type="ECO:0000256" key="6">
    <source>
        <dbReference type="ARBA" id="ARBA00023040"/>
    </source>
</evidence>
<dbReference type="PRINTS" id="PR00237">
    <property type="entry name" value="GPCRRHODOPSN"/>
</dbReference>
<accession>A0A6P7X2F8</accession>
<keyword evidence="5 11" id="KW-1133">Transmembrane helix</keyword>
<evidence type="ECO:0000313" key="13">
    <source>
        <dbReference type="Proteomes" id="UP000515156"/>
    </source>
</evidence>
<dbReference type="GeneID" id="115458467"/>
<sequence>MFRFILRLDTRVAENVSINQHKGARSIENSDPEDQFSGGVQILLMALMSLLIVITFLGNAFVFLAFIVDRRLRTQSNFFLLNLAICDFFVGIFSLPLYLKNYIFNRRWVLGKSMCKMWLVIDYLATLSSMYNIVLISYDRFLSVTNPVAYRVQQKCIRSTVVKMATVWILAFLLYGPAVIFWEYVAGYSKVPDGECSPEFFHKKYYLLFTSLFDFFSPLAVIIYFSLRIYLDIRQRIKSKCQQMKICSSEAKANPNDALP</sequence>
<dbReference type="GO" id="GO:0045202">
    <property type="term" value="C:synapse"/>
    <property type="evidence" value="ECO:0007669"/>
    <property type="project" value="TreeGrafter"/>
</dbReference>
<evidence type="ECO:0000256" key="7">
    <source>
        <dbReference type="ARBA" id="ARBA00023136"/>
    </source>
</evidence>
<keyword evidence="4 10" id="KW-0812">Transmembrane</keyword>
<dbReference type="InterPro" id="IPR003980">
    <property type="entry name" value="Histamine_H3_rcpt"/>
</dbReference>
<feature type="transmembrane region" description="Helical" evidence="11">
    <location>
        <begin position="119"/>
        <end position="139"/>
    </location>
</feature>
<evidence type="ECO:0000256" key="3">
    <source>
        <dbReference type="ARBA" id="ARBA00022553"/>
    </source>
</evidence>
<dbReference type="PROSITE" id="PS00237">
    <property type="entry name" value="G_PROTEIN_RECEP_F1_1"/>
    <property type="match status" value="1"/>
</dbReference>
<dbReference type="GO" id="GO:0004993">
    <property type="term" value="F:G protein-coupled serotonin receptor activity"/>
    <property type="evidence" value="ECO:0007669"/>
    <property type="project" value="TreeGrafter"/>
</dbReference>
<feature type="transmembrane region" description="Helical" evidence="11">
    <location>
        <begin position="42"/>
        <end position="67"/>
    </location>
</feature>
<dbReference type="PROSITE" id="PS50262">
    <property type="entry name" value="G_PROTEIN_RECEP_F1_2"/>
    <property type="match status" value="1"/>
</dbReference>
<dbReference type="RefSeq" id="XP_030044314.1">
    <property type="nucleotide sequence ID" value="XM_030188454.1"/>
</dbReference>
<organism evidence="13 14">
    <name type="scientific">Microcaecilia unicolor</name>
    <dbReference type="NCBI Taxonomy" id="1415580"/>
    <lineage>
        <taxon>Eukaryota</taxon>
        <taxon>Metazoa</taxon>
        <taxon>Chordata</taxon>
        <taxon>Craniata</taxon>
        <taxon>Vertebrata</taxon>
        <taxon>Euteleostomi</taxon>
        <taxon>Amphibia</taxon>
        <taxon>Gymnophiona</taxon>
        <taxon>Siphonopidae</taxon>
        <taxon>Microcaecilia</taxon>
    </lineage>
</organism>
<feature type="transmembrane region" description="Helical" evidence="11">
    <location>
        <begin position="205"/>
        <end position="231"/>
    </location>
</feature>
<feature type="transmembrane region" description="Helical" evidence="11">
    <location>
        <begin position="79"/>
        <end position="99"/>
    </location>
</feature>
<dbReference type="GO" id="GO:0005886">
    <property type="term" value="C:plasma membrane"/>
    <property type="evidence" value="ECO:0007669"/>
    <property type="project" value="UniProtKB-SubCell"/>
</dbReference>
<dbReference type="PANTHER" id="PTHR24247">
    <property type="entry name" value="5-HYDROXYTRYPTAMINE RECEPTOR"/>
    <property type="match status" value="1"/>
</dbReference>
<dbReference type="AlphaFoldDB" id="A0A6P7X2F8"/>
<keyword evidence="13" id="KW-1185">Reference proteome</keyword>
<dbReference type="InterPro" id="IPR000276">
    <property type="entry name" value="GPCR_Rhodpsn"/>
</dbReference>
<dbReference type="KEGG" id="muo:115458467"/>
<evidence type="ECO:0000256" key="2">
    <source>
        <dbReference type="ARBA" id="ARBA00022475"/>
    </source>
</evidence>
<keyword evidence="7 11" id="KW-0472">Membrane</keyword>
<dbReference type="OrthoDB" id="10071887at2759"/>
<dbReference type="PRINTS" id="PR01471">
    <property type="entry name" value="HISTAMINEH3R"/>
</dbReference>
<reference evidence="14" key="1">
    <citation type="submission" date="2025-08" db="UniProtKB">
        <authorList>
            <consortium name="RefSeq"/>
        </authorList>
    </citation>
    <scope>IDENTIFICATION</scope>
</reference>
<comment type="similarity">
    <text evidence="10">Belongs to the G-protein coupled receptor 1 family.</text>
</comment>
<evidence type="ECO:0000256" key="10">
    <source>
        <dbReference type="RuleBase" id="RU000688"/>
    </source>
</evidence>
<dbReference type="PANTHER" id="PTHR24247:SF275">
    <property type="entry name" value="HISTAMINE H3 RECEPTOR"/>
    <property type="match status" value="1"/>
</dbReference>
<keyword evidence="2" id="KW-1003">Cell membrane</keyword>
<evidence type="ECO:0000256" key="9">
    <source>
        <dbReference type="ARBA" id="ARBA00023224"/>
    </source>
</evidence>
<evidence type="ECO:0000313" key="14">
    <source>
        <dbReference type="RefSeq" id="XP_030044314.1"/>
    </source>
</evidence>
<proteinExistence type="inferred from homology"/>
<dbReference type="GO" id="GO:0030425">
    <property type="term" value="C:dendrite"/>
    <property type="evidence" value="ECO:0007669"/>
    <property type="project" value="TreeGrafter"/>
</dbReference>
<gene>
    <name evidence="14" type="primary">LOC115458467</name>
</gene>
<keyword evidence="3" id="KW-0597">Phosphoprotein</keyword>
<dbReference type="InterPro" id="IPR017452">
    <property type="entry name" value="GPCR_Rhodpsn_7TM"/>
</dbReference>
<keyword evidence="6 10" id="KW-0297">G-protein coupled receptor</keyword>
<keyword evidence="8 10" id="KW-0675">Receptor</keyword>
<dbReference type="InParanoid" id="A0A6P7X2F8"/>
<keyword evidence="9 10" id="KW-0807">Transducer</keyword>
<dbReference type="GO" id="GO:0007187">
    <property type="term" value="P:G protein-coupled receptor signaling pathway, coupled to cyclic nucleotide second messenger"/>
    <property type="evidence" value="ECO:0007669"/>
    <property type="project" value="TreeGrafter"/>
</dbReference>
<dbReference type="SUPFAM" id="SSF81321">
    <property type="entry name" value="Family A G protein-coupled receptor-like"/>
    <property type="match status" value="1"/>
</dbReference>
<dbReference type="Proteomes" id="UP000515156">
    <property type="component" value="Chromosome 1"/>
</dbReference>
<dbReference type="GO" id="GO:0007197">
    <property type="term" value="P:adenylate cyclase-inhibiting G protein-coupled acetylcholine receptor signaling pathway"/>
    <property type="evidence" value="ECO:0007669"/>
    <property type="project" value="TreeGrafter"/>
</dbReference>
<evidence type="ECO:0000256" key="1">
    <source>
        <dbReference type="ARBA" id="ARBA00004651"/>
    </source>
</evidence>
<evidence type="ECO:0000256" key="4">
    <source>
        <dbReference type="ARBA" id="ARBA00022692"/>
    </source>
</evidence>
<evidence type="ECO:0000256" key="8">
    <source>
        <dbReference type="ARBA" id="ARBA00023170"/>
    </source>
</evidence>
<dbReference type="GO" id="GO:0004969">
    <property type="term" value="F:histamine receptor activity"/>
    <property type="evidence" value="ECO:0007669"/>
    <property type="project" value="InterPro"/>
</dbReference>
<evidence type="ECO:0000256" key="5">
    <source>
        <dbReference type="ARBA" id="ARBA00022989"/>
    </source>
</evidence>